<reference evidence="3 5" key="1">
    <citation type="submission" date="2018-01" db="EMBL/GenBank/DDBJ databases">
        <title>The complete genome sequence of Chromatium okenii LaCa, a purple sulfur bacterium with a turbulent life.</title>
        <authorList>
            <person name="Luedin S.M."/>
            <person name="Liechti N."/>
            <person name="Storelli N."/>
            <person name="Danza F."/>
            <person name="Wittwer M."/>
            <person name="Pothier J.F."/>
            <person name="Tonolla M.A."/>
        </authorList>
    </citation>
    <scope>NUCLEOTIDE SEQUENCE [LARGE SCALE GENOMIC DNA]</scope>
    <source>
        <strain evidence="3 5">LaCa</strain>
    </source>
</reference>
<gene>
    <name evidence="4" type="ORF">CXB77_00165</name>
    <name evidence="3" type="ORF">CXB77_01460</name>
    <name evidence="2" type="ORF">CXB77_16245</name>
</gene>
<keyword evidence="5" id="KW-1185">Reference proteome</keyword>
<feature type="region of interest" description="Disordered" evidence="1">
    <location>
        <begin position="179"/>
        <end position="210"/>
    </location>
</feature>
<dbReference type="EMBL" id="PPGH01000010">
    <property type="protein sequence ID" value="PQJ97555.1"/>
    <property type="molecule type" value="Genomic_DNA"/>
</dbReference>
<comment type="caution">
    <text evidence="3">The sequence shown here is derived from an EMBL/GenBank/DDBJ whole genome shotgun (WGS) entry which is preliminary data.</text>
</comment>
<name>A0A2S7XUY5_9GAMM</name>
<accession>A0A2S7XUY5</accession>
<feature type="compositionally biased region" description="Polar residues" evidence="1">
    <location>
        <begin position="188"/>
        <end position="204"/>
    </location>
</feature>
<dbReference type="OrthoDB" id="9812722at2"/>
<sequence>MDIHSAIPSIPSRFVPQTTTSTAPVKPTANDAAASSTSAPSTTTEARAAARTTATAAVKTLTPDELAALQFLKQRDTEVRAHEQAHMAVGGRYITSGANYSYQTGADGVRYAIGGEVGIDTSPVDGDPAATLDKARIVRQAALAPAEPSGQDLQVAAAATTMETNAAQDLRTLTQLQQKKQETELAQSRAQMSTERDAASTTAPNADLTARDQLTQRISAFFTGAAFGNFNQFA</sequence>
<evidence type="ECO:0008006" key="6">
    <source>
        <dbReference type="Google" id="ProtNLM"/>
    </source>
</evidence>
<protein>
    <recommendedName>
        <fullName evidence="6">Catalase</fullName>
    </recommendedName>
</protein>
<evidence type="ECO:0000313" key="3">
    <source>
        <dbReference type="EMBL" id="PQJ97555.1"/>
    </source>
</evidence>
<dbReference type="Pfam" id="PF12118">
    <property type="entry name" value="SprA-related"/>
    <property type="match status" value="1"/>
</dbReference>
<evidence type="ECO:0000256" key="1">
    <source>
        <dbReference type="SAM" id="MobiDB-lite"/>
    </source>
</evidence>
<feature type="region of interest" description="Disordered" evidence="1">
    <location>
        <begin position="1"/>
        <end position="45"/>
    </location>
</feature>
<evidence type="ECO:0000313" key="4">
    <source>
        <dbReference type="EMBL" id="PQJ97675.1"/>
    </source>
</evidence>
<dbReference type="Proteomes" id="UP000239936">
    <property type="component" value="Unassembled WGS sequence"/>
</dbReference>
<feature type="compositionally biased region" description="Low complexity" evidence="1">
    <location>
        <begin position="28"/>
        <end position="45"/>
    </location>
</feature>
<evidence type="ECO:0000313" key="2">
    <source>
        <dbReference type="EMBL" id="PQJ95634.1"/>
    </source>
</evidence>
<organism evidence="3 5">
    <name type="scientific">Chromatium okenii</name>
    <dbReference type="NCBI Taxonomy" id="61644"/>
    <lineage>
        <taxon>Bacteria</taxon>
        <taxon>Pseudomonadati</taxon>
        <taxon>Pseudomonadota</taxon>
        <taxon>Gammaproteobacteria</taxon>
        <taxon>Chromatiales</taxon>
        <taxon>Chromatiaceae</taxon>
        <taxon>Chromatium</taxon>
    </lineage>
</organism>
<dbReference type="EMBL" id="PPGH01000003">
    <property type="protein sequence ID" value="PQJ97675.1"/>
    <property type="molecule type" value="Genomic_DNA"/>
</dbReference>
<dbReference type="RefSeq" id="WP_105072331.1">
    <property type="nucleotide sequence ID" value="NZ_PPGH01000003.1"/>
</dbReference>
<dbReference type="InterPro" id="IPR021973">
    <property type="entry name" value="SprA-related"/>
</dbReference>
<proteinExistence type="predicted"/>
<dbReference type="EMBL" id="PPGH01000037">
    <property type="protein sequence ID" value="PQJ95634.1"/>
    <property type="molecule type" value="Genomic_DNA"/>
</dbReference>
<evidence type="ECO:0000313" key="5">
    <source>
        <dbReference type="Proteomes" id="UP000239936"/>
    </source>
</evidence>
<dbReference type="AlphaFoldDB" id="A0A2S7XUY5"/>